<comment type="similarity">
    <text evidence="3">Belongs to the metallo-dependent hydrolases superfamily. Uronate isomerase family.</text>
</comment>
<accession>A0A552WPR3</accession>
<name>A0A552WPR3_9MICO</name>
<dbReference type="Gene3D" id="3.20.20.140">
    <property type="entry name" value="Metal-dependent hydrolases"/>
    <property type="match status" value="1"/>
</dbReference>
<evidence type="ECO:0000256" key="1">
    <source>
        <dbReference type="ARBA" id="ARBA00001165"/>
    </source>
</evidence>
<dbReference type="SUPFAM" id="SSF51556">
    <property type="entry name" value="Metallo-dependent hydrolases"/>
    <property type="match status" value="1"/>
</dbReference>
<dbReference type="AlphaFoldDB" id="A0A552WPR3"/>
<keyword evidence="6 7" id="KW-0413">Isomerase</keyword>
<comment type="caution">
    <text evidence="7">The sequence shown here is derived from an EMBL/GenBank/DDBJ whole genome shotgun (WGS) entry which is preliminary data.</text>
</comment>
<proteinExistence type="inferred from homology"/>
<dbReference type="PANTHER" id="PTHR30068:SF4">
    <property type="entry name" value="URONATE ISOMERASE"/>
    <property type="match status" value="1"/>
</dbReference>
<reference evidence="7 8" key="1">
    <citation type="submission" date="2019-07" db="EMBL/GenBank/DDBJ databases">
        <title>Georgenia wutianyii sp. nov. and Georgenia *** sp. nov. isolated from plateau pika (Ochotona curzoniae) in the Qinghai-Tibet plateau of China.</title>
        <authorList>
            <person name="Tian Z."/>
        </authorList>
    </citation>
    <scope>NUCLEOTIDE SEQUENCE [LARGE SCALE GENOMIC DNA]</scope>
    <source>
        <strain evidence="7 8">Z446</strain>
    </source>
</reference>
<evidence type="ECO:0000256" key="3">
    <source>
        <dbReference type="ARBA" id="ARBA00008397"/>
    </source>
</evidence>
<evidence type="ECO:0000256" key="2">
    <source>
        <dbReference type="ARBA" id="ARBA00004892"/>
    </source>
</evidence>
<dbReference type="Gene3D" id="1.10.2020.10">
    <property type="entry name" value="uronate isomerase, domain 2, chain A"/>
    <property type="match status" value="1"/>
</dbReference>
<evidence type="ECO:0000256" key="4">
    <source>
        <dbReference type="ARBA" id="ARBA00012546"/>
    </source>
</evidence>
<dbReference type="GO" id="GO:0042840">
    <property type="term" value="P:D-glucuronate catabolic process"/>
    <property type="evidence" value="ECO:0007669"/>
    <property type="project" value="TreeGrafter"/>
</dbReference>
<evidence type="ECO:0000313" key="7">
    <source>
        <dbReference type="EMBL" id="TRW44483.1"/>
    </source>
</evidence>
<evidence type="ECO:0000256" key="5">
    <source>
        <dbReference type="ARBA" id="ARBA00020555"/>
    </source>
</evidence>
<dbReference type="EMBL" id="VJXR01000043">
    <property type="protein sequence ID" value="TRW44483.1"/>
    <property type="molecule type" value="Genomic_DNA"/>
</dbReference>
<organism evidence="7 8">
    <name type="scientific">Georgenia yuyongxinii</name>
    <dbReference type="NCBI Taxonomy" id="2589797"/>
    <lineage>
        <taxon>Bacteria</taxon>
        <taxon>Bacillati</taxon>
        <taxon>Actinomycetota</taxon>
        <taxon>Actinomycetes</taxon>
        <taxon>Micrococcales</taxon>
        <taxon>Bogoriellaceae</taxon>
        <taxon>Georgenia</taxon>
    </lineage>
</organism>
<gene>
    <name evidence="7" type="primary">uxaC</name>
    <name evidence="7" type="ORF">FJ693_13490</name>
</gene>
<dbReference type="InterPro" id="IPR032466">
    <property type="entry name" value="Metal_Hydrolase"/>
</dbReference>
<dbReference type="GO" id="GO:0008880">
    <property type="term" value="F:glucuronate isomerase activity"/>
    <property type="evidence" value="ECO:0007669"/>
    <property type="project" value="UniProtKB-EC"/>
</dbReference>
<keyword evidence="8" id="KW-1185">Reference proteome</keyword>
<comment type="catalytic activity">
    <reaction evidence="1">
        <text>D-glucuronate = D-fructuronate</text>
        <dbReference type="Rhea" id="RHEA:13049"/>
        <dbReference type="ChEBI" id="CHEBI:58720"/>
        <dbReference type="ChEBI" id="CHEBI:59863"/>
        <dbReference type="EC" id="5.3.1.12"/>
    </reaction>
</comment>
<comment type="pathway">
    <text evidence="2">Carbohydrate metabolism; pentose and glucuronate interconversion.</text>
</comment>
<dbReference type="RefSeq" id="WP_143419032.1">
    <property type="nucleotide sequence ID" value="NZ_VJXR01000043.1"/>
</dbReference>
<dbReference type="InterPro" id="IPR003766">
    <property type="entry name" value="Uronate_isomerase"/>
</dbReference>
<dbReference type="NCBIfam" id="NF002794">
    <property type="entry name" value="PRK02925.1"/>
    <property type="match status" value="1"/>
</dbReference>
<protein>
    <recommendedName>
        <fullName evidence="5">Uronate isomerase</fullName>
        <ecNumber evidence="4">5.3.1.12</ecNumber>
    </recommendedName>
</protein>
<dbReference type="Proteomes" id="UP000318693">
    <property type="component" value="Unassembled WGS sequence"/>
</dbReference>
<dbReference type="PANTHER" id="PTHR30068">
    <property type="entry name" value="URONATE ISOMERASE"/>
    <property type="match status" value="1"/>
</dbReference>
<dbReference type="UniPathway" id="UPA00246"/>
<sequence>MTTTDKDVLDVHPDRLLPAEPGLRAIARELYHAVKDLPIISPHGHVPPQWLADDVPFTDPTSLLITPDHYINRLLHASGVSLADLGVNQPTFSAEQSRNAFRLLCQNWKAFRGTPMKFWFESELADVFGIDLVPSAGTADAIYDRIAEAIVTPEFRPRALYKRFNIEFIATTDDPADDLRHHIKLENDPTWEGKVAPTFRPDKYLEPATPAWNGLVDTLGALSGEDTGTYAGWVSAMENRRAFFKEHGAVSSDHSHRDAGMEKLDDAEAERLYAKARGGEITREEGDALRRDFMFQQARMASEDGLVMTLHPAVVRNHHTPSLELFGADVGGDIPMQVEFANALKPVLSAFGTAPNFQLVLFTIDETVYSRELAPLAGFYPSVYVGAPWWFIDEAEAIKRYRRAITGSAGFSRTSGFIDDTRAFLSIPARHDMNRRLDSGFLAELVADHRLTMDEALETAHDLVVTQPRKAFKL</sequence>
<evidence type="ECO:0000313" key="8">
    <source>
        <dbReference type="Proteomes" id="UP000318693"/>
    </source>
</evidence>
<dbReference type="GO" id="GO:0019698">
    <property type="term" value="P:D-galacturonate catabolic process"/>
    <property type="evidence" value="ECO:0007669"/>
    <property type="project" value="TreeGrafter"/>
</dbReference>
<evidence type="ECO:0000256" key="6">
    <source>
        <dbReference type="ARBA" id="ARBA00023235"/>
    </source>
</evidence>
<dbReference type="EC" id="5.3.1.12" evidence="4"/>
<dbReference type="Pfam" id="PF02614">
    <property type="entry name" value="UxaC"/>
    <property type="match status" value="1"/>
</dbReference>